<dbReference type="InterPro" id="IPR002397">
    <property type="entry name" value="Cyt_P450_B"/>
</dbReference>
<keyword evidence="2" id="KW-0408">Iron</keyword>
<accession>A0ABS5AII5</accession>
<evidence type="ECO:0000313" key="4">
    <source>
        <dbReference type="Proteomes" id="UP001519363"/>
    </source>
</evidence>
<keyword evidence="2" id="KW-0503">Monooxygenase</keyword>
<name>A0ABS5AII5_9PSEU</name>
<sequence>MTTQAVVALGPEYGGPRWQVTSRELVRAVLADQRFSARQDWMSLPGVEAGSQAPPSPGTFVNMDPPDHTRYRKLLMGEFTVRRMRLLTERIEEITEDALEAMARTGGPVDLITAFARPIPSLVICEILGVPYGERDRFLDAAILVTSANGLSEEVTEAIRVLKDYLEGLVRSKVANPGDDVLSGLTRTDLTEEEMGAMGGVLLGAGVDTTTNLMTLGVFELLKRDGDLSALRTGPGVVEELLRHLSIVPWLLRVAREDVEVGGELIRAGDTVLLGLADANRDPARFEDPDTFDPHRTATGHVAFGHGVHQCLGQQLARVELGVALPALARRFPGLRLAVPAEQVELKPDFGIRGVHALPVTWDD</sequence>
<reference evidence="3 4" key="1">
    <citation type="submission" date="2021-03" db="EMBL/GenBank/DDBJ databases">
        <title>Sequencing the genomes of 1000 actinobacteria strains.</title>
        <authorList>
            <person name="Klenk H.-P."/>
        </authorList>
    </citation>
    <scope>NUCLEOTIDE SEQUENCE [LARGE SCALE GENOMIC DNA]</scope>
    <source>
        <strain evidence="3 4">DSM 44580</strain>
    </source>
</reference>
<keyword evidence="4" id="KW-1185">Reference proteome</keyword>
<evidence type="ECO:0000256" key="1">
    <source>
        <dbReference type="ARBA" id="ARBA00010617"/>
    </source>
</evidence>
<dbReference type="PRINTS" id="PR00385">
    <property type="entry name" value="P450"/>
</dbReference>
<comment type="caution">
    <text evidence="3">The sequence shown here is derived from an EMBL/GenBank/DDBJ whole genome shotgun (WGS) entry which is preliminary data.</text>
</comment>
<dbReference type="PRINTS" id="PR00359">
    <property type="entry name" value="BP450"/>
</dbReference>
<organism evidence="3 4">
    <name type="scientific">Crossiella equi</name>
    <dbReference type="NCBI Taxonomy" id="130796"/>
    <lineage>
        <taxon>Bacteria</taxon>
        <taxon>Bacillati</taxon>
        <taxon>Actinomycetota</taxon>
        <taxon>Actinomycetes</taxon>
        <taxon>Pseudonocardiales</taxon>
        <taxon>Pseudonocardiaceae</taxon>
        <taxon>Crossiella</taxon>
    </lineage>
</organism>
<dbReference type="Proteomes" id="UP001519363">
    <property type="component" value="Unassembled WGS sequence"/>
</dbReference>
<dbReference type="InterPro" id="IPR036396">
    <property type="entry name" value="Cyt_P450_sf"/>
</dbReference>
<gene>
    <name evidence="3" type="ORF">JOF53_005265</name>
</gene>
<dbReference type="SUPFAM" id="SSF48264">
    <property type="entry name" value="Cytochrome P450"/>
    <property type="match status" value="1"/>
</dbReference>
<dbReference type="Gene3D" id="1.10.630.10">
    <property type="entry name" value="Cytochrome P450"/>
    <property type="match status" value="1"/>
</dbReference>
<dbReference type="RefSeq" id="WP_086781760.1">
    <property type="nucleotide sequence ID" value="NZ_JAGIOO010000001.1"/>
</dbReference>
<dbReference type="PANTHER" id="PTHR46696:SF1">
    <property type="entry name" value="CYTOCHROME P450 YJIB-RELATED"/>
    <property type="match status" value="1"/>
</dbReference>
<evidence type="ECO:0000313" key="3">
    <source>
        <dbReference type="EMBL" id="MBP2476393.1"/>
    </source>
</evidence>
<dbReference type="PANTHER" id="PTHR46696">
    <property type="entry name" value="P450, PUTATIVE (EUROFUNG)-RELATED"/>
    <property type="match status" value="1"/>
</dbReference>
<dbReference type="Pfam" id="PF00067">
    <property type="entry name" value="p450"/>
    <property type="match status" value="1"/>
</dbReference>
<comment type="similarity">
    <text evidence="1 2">Belongs to the cytochrome P450 family.</text>
</comment>
<evidence type="ECO:0000256" key="2">
    <source>
        <dbReference type="RuleBase" id="RU000461"/>
    </source>
</evidence>
<dbReference type="PROSITE" id="PS00086">
    <property type="entry name" value="CYTOCHROME_P450"/>
    <property type="match status" value="1"/>
</dbReference>
<keyword evidence="2" id="KW-0349">Heme</keyword>
<dbReference type="EMBL" id="JAGIOO010000001">
    <property type="protein sequence ID" value="MBP2476393.1"/>
    <property type="molecule type" value="Genomic_DNA"/>
</dbReference>
<protein>
    <submittedName>
        <fullName evidence="3">Cytochrome P450</fullName>
    </submittedName>
</protein>
<keyword evidence="2" id="KW-0479">Metal-binding</keyword>
<proteinExistence type="inferred from homology"/>
<dbReference type="InterPro" id="IPR001128">
    <property type="entry name" value="Cyt_P450"/>
</dbReference>
<dbReference type="CDD" id="cd11030">
    <property type="entry name" value="CYP105-like"/>
    <property type="match status" value="1"/>
</dbReference>
<dbReference type="InterPro" id="IPR017972">
    <property type="entry name" value="Cyt_P450_CS"/>
</dbReference>
<keyword evidence="2" id="KW-0560">Oxidoreductase</keyword>